<dbReference type="EMBL" id="JBBCAQ010000006">
    <property type="protein sequence ID" value="KAK7602977.1"/>
    <property type="molecule type" value="Genomic_DNA"/>
</dbReference>
<reference evidence="16 17" key="1">
    <citation type="submission" date="2024-03" db="EMBL/GenBank/DDBJ databases">
        <title>Adaptation during the transition from Ophiocordyceps entomopathogen to insect associate is accompanied by gene loss and intensified selection.</title>
        <authorList>
            <person name="Ward C.M."/>
            <person name="Onetto C.A."/>
            <person name="Borneman A.R."/>
        </authorList>
    </citation>
    <scope>NUCLEOTIDE SEQUENCE [LARGE SCALE GENOMIC DNA]</scope>
    <source>
        <strain evidence="16">AWRI1</strain>
        <tissue evidence="16">Single Adult Female</tissue>
    </source>
</reference>
<dbReference type="PANTHER" id="PTHR31543:SF0">
    <property type="entry name" value="DYNEIN REGULATORY COMPLEX SUBUNIT 4"/>
    <property type="match status" value="1"/>
</dbReference>
<comment type="subcellular location">
    <subcellularLocation>
        <location evidence="1">Cell projection</location>
        <location evidence="1">Cilium</location>
        <location evidence="1">Flagellum</location>
    </subcellularLocation>
    <subcellularLocation>
        <location evidence="2">Cytoplasm</location>
        <location evidence="2">Cytoskeleton</location>
    </subcellularLocation>
</comment>
<evidence type="ECO:0000256" key="8">
    <source>
        <dbReference type="ARBA" id="ARBA00023054"/>
    </source>
</evidence>
<evidence type="ECO:0000313" key="17">
    <source>
        <dbReference type="Proteomes" id="UP001367676"/>
    </source>
</evidence>
<keyword evidence="5" id="KW-0963">Cytoplasm</keyword>
<evidence type="ECO:0000256" key="13">
    <source>
        <dbReference type="SAM" id="Coils"/>
    </source>
</evidence>
<dbReference type="AlphaFoldDB" id="A0AAN9TQF4"/>
<evidence type="ECO:0000256" key="1">
    <source>
        <dbReference type="ARBA" id="ARBA00004230"/>
    </source>
</evidence>
<dbReference type="GO" id="GO:0031514">
    <property type="term" value="C:motile cilium"/>
    <property type="evidence" value="ECO:0007669"/>
    <property type="project" value="UniProtKB-SubCell"/>
</dbReference>
<keyword evidence="7" id="KW-0282">Flagellum</keyword>
<feature type="coiled-coil region" evidence="13">
    <location>
        <begin position="30"/>
        <end position="110"/>
    </location>
</feature>
<keyword evidence="9" id="KW-0969">Cilium</keyword>
<organism evidence="16 17">
    <name type="scientific">Parthenolecanium corni</name>
    <dbReference type="NCBI Taxonomy" id="536013"/>
    <lineage>
        <taxon>Eukaryota</taxon>
        <taxon>Metazoa</taxon>
        <taxon>Ecdysozoa</taxon>
        <taxon>Arthropoda</taxon>
        <taxon>Hexapoda</taxon>
        <taxon>Insecta</taxon>
        <taxon>Pterygota</taxon>
        <taxon>Neoptera</taxon>
        <taxon>Paraneoptera</taxon>
        <taxon>Hemiptera</taxon>
        <taxon>Sternorrhyncha</taxon>
        <taxon>Coccoidea</taxon>
        <taxon>Coccidae</taxon>
        <taxon>Parthenolecanium</taxon>
    </lineage>
</organism>
<evidence type="ECO:0000256" key="4">
    <source>
        <dbReference type="ARBA" id="ARBA00021301"/>
    </source>
</evidence>
<dbReference type="GO" id="GO:0005794">
    <property type="term" value="C:Golgi apparatus"/>
    <property type="evidence" value="ECO:0007669"/>
    <property type="project" value="TreeGrafter"/>
</dbReference>
<feature type="coiled-coil region" evidence="13">
    <location>
        <begin position="250"/>
        <end position="329"/>
    </location>
</feature>
<comment type="similarity">
    <text evidence="3">Belongs to the DRC4 family.</text>
</comment>
<evidence type="ECO:0000256" key="12">
    <source>
        <dbReference type="ARBA" id="ARBA00031568"/>
    </source>
</evidence>
<dbReference type="GO" id="GO:0031267">
    <property type="term" value="F:small GTPase binding"/>
    <property type="evidence" value="ECO:0007669"/>
    <property type="project" value="InterPro"/>
</dbReference>
<keyword evidence="10" id="KW-0206">Cytoskeleton</keyword>
<gene>
    <name evidence="16" type="ORF">V9T40_002976</name>
</gene>
<protein>
    <recommendedName>
        <fullName evidence="4">Dynein regulatory complex subunit 4</fullName>
    </recommendedName>
    <alternativeName>
        <fullName evidence="12">Growth arrest-specific protein 8</fullName>
    </alternativeName>
</protein>
<dbReference type="GO" id="GO:0048870">
    <property type="term" value="P:cell motility"/>
    <property type="evidence" value="ECO:0007669"/>
    <property type="project" value="InterPro"/>
</dbReference>
<keyword evidence="6" id="KW-0493">Microtubule</keyword>
<evidence type="ECO:0000256" key="3">
    <source>
        <dbReference type="ARBA" id="ARBA00009859"/>
    </source>
</evidence>
<keyword evidence="17" id="KW-1185">Reference proteome</keyword>
<dbReference type="InterPro" id="IPR039308">
    <property type="entry name" value="GAS8"/>
</dbReference>
<name>A0AAN9TQF4_9HEMI</name>
<evidence type="ECO:0000259" key="15">
    <source>
        <dbReference type="Pfam" id="PF13851"/>
    </source>
</evidence>
<feature type="region of interest" description="Disordered" evidence="14">
    <location>
        <begin position="1"/>
        <end position="22"/>
    </location>
</feature>
<dbReference type="PANTHER" id="PTHR31543">
    <property type="entry name" value="DYNEIN REGULATORY COMPLEX SUBUNIT 4"/>
    <property type="match status" value="1"/>
</dbReference>
<comment type="caution">
    <text evidence="16">The sequence shown here is derived from an EMBL/GenBank/DDBJ whole genome shotgun (WGS) entry which is preliminary data.</text>
</comment>
<dbReference type="GO" id="GO:0005874">
    <property type="term" value="C:microtubule"/>
    <property type="evidence" value="ECO:0007669"/>
    <property type="project" value="UniProtKB-KW"/>
</dbReference>
<evidence type="ECO:0000256" key="9">
    <source>
        <dbReference type="ARBA" id="ARBA00023069"/>
    </source>
</evidence>
<accession>A0AAN9TQF4</accession>
<evidence type="ECO:0000256" key="10">
    <source>
        <dbReference type="ARBA" id="ARBA00023212"/>
    </source>
</evidence>
<feature type="coiled-coil region" evidence="13">
    <location>
        <begin position="410"/>
        <end position="437"/>
    </location>
</feature>
<evidence type="ECO:0000256" key="14">
    <source>
        <dbReference type="SAM" id="MobiDB-lite"/>
    </source>
</evidence>
<dbReference type="InterPro" id="IPR025593">
    <property type="entry name" value="GAS8_dom"/>
</dbReference>
<dbReference type="GO" id="GO:0008017">
    <property type="term" value="F:microtubule binding"/>
    <property type="evidence" value="ECO:0007669"/>
    <property type="project" value="InterPro"/>
</dbReference>
<feature type="domain" description="Growth arrest-specific protein 8" evidence="15">
    <location>
        <begin position="223"/>
        <end position="420"/>
    </location>
</feature>
<evidence type="ECO:0000256" key="2">
    <source>
        <dbReference type="ARBA" id="ARBA00004245"/>
    </source>
</evidence>
<dbReference type="Pfam" id="PF13851">
    <property type="entry name" value="GAS"/>
    <property type="match status" value="1"/>
</dbReference>
<evidence type="ECO:0000256" key="6">
    <source>
        <dbReference type="ARBA" id="ARBA00022701"/>
    </source>
</evidence>
<keyword evidence="8 13" id="KW-0175">Coiled coil</keyword>
<dbReference type="Proteomes" id="UP001367676">
    <property type="component" value="Unassembled WGS sequence"/>
</dbReference>
<evidence type="ECO:0000256" key="11">
    <source>
        <dbReference type="ARBA" id="ARBA00023273"/>
    </source>
</evidence>
<evidence type="ECO:0000256" key="5">
    <source>
        <dbReference type="ARBA" id="ARBA00022490"/>
    </source>
</evidence>
<feature type="compositionally biased region" description="Basic residues" evidence="14">
    <location>
        <begin position="1"/>
        <end position="11"/>
    </location>
</feature>
<proteinExistence type="inferred from homology"/>
<evidence type="ECO:0000256" key="7">
    <source>
        <dbReference type="ARBA" id="ARBA00022846"/>
    </source>
</evidence>
<keyword evidence="11" id="KW-0966">Cell projection</keyword>
<sequence length="450" mass="53520">MAPKKKAKGSKGAKGGSGIIDGVSISEMSREQLEAFVMRIQQELEREREERNFFQLERDKIKTFWEITRQHLEENRASLRNKDRELEEAEEKHQKELKTYQQKVKHLMYEQQTEISKMKVETMVILKGAEQDFSEQELQLLVDKRELSEKMIEEEEAHLCQLRTQLMENNAEIGKIRDEYESNSRALEYKYQTYLENLKEELEFKNEIEICEIEERKNKHIKELTETHDKMYDEIMTFYTNITAKILALVSVLKDKLLQMKEEKNRIMHEIQDIKQQNAKLISPLKIAREKILQMQRQISIYERDIKRAKISEKQLKDLRQNLENLQFSHDALIFSNEEIQKQKDEEIRRLTANFLDFQQKSVYQLVTLEQRITELQNTVESKEEQIIDLIIGDTGKHTLKDGINIKEMLSEKNKKISALSTELSRLMKAYNNMIRQYKSEVKIDPSPLQ</sequence>
<evidence type="ECO:0000313" key="16">
    <source>
        <dbReference type="EMBL" id="KAK7602977.1"/>
    </source>
</evidence>